<dbReference type="GO" id="GO:0004488">
    <property type="term" value="F:methylenetetrahydrofolate dehydrogenase (NADP+) activity"/>
    <property type="evidence" value="ECO:0007669"/>
    <property type="project" value="InterPro"/>
</dbReference>
<feature type="domain" description="Tetrahydrofolate dehydrogenase/cyclohydrolase catalytic" evidence="9">
    <location>
        <begin position="3"/>
        <end position="112"/>
    </location>
</feature>
<comment type="caution">
    <text evidence="11">The sequence shown here is derived from an EMBL/GenBank/DDBJ whole genome shotgun (WGS) entry which is preliminary data.</text>
</comment>
<dbReference type="EMBL" id="MFLH01000033">
    <property type="protein sequence ID" value="OGG64167.1"/>
    <property type="molecule type" value="Genomic_DNA"/>
</dbReference>
<dbReference type="Gene3D" id="3.40.50.720">
    <property type="entry name" value="NAD(P)-binding Rossmann-like Domain"/>
    <property type="match status" value="1"/>
</dbReference>
<dbReference type="InterPro" id="IPR036291">
    <property type="entry name" value="NAD(P)-bd_dom_sf"/>
</dbReference>
<evidence type="ECO:0000256" key="8">
    <source>
        <dbReference type="ARBA" id="ARBA00023268"/>
    </source>
</evidence>
<dbReference type="AlphaFoldDB" id="A0A1F6DS75"/>
<keyword evidence="4" id="KW-0378">Hydrolase</keyword>
<name>A0A1F6DS75_9BACT</name>
<dbReference type="GO" id="GO:0004477">
    <property type="term" value="F:methenyltetrahydrofolate cyclohydrolase activity"/>
    <property type="evidence" value="ECO:0007669"/>
    <property type="project" value="TreeGrafter"/>
</dbReference>
<evidence type="ECO:0000313" key="12">
    <source>
        <dbReference type="Proteomes" id="UP000178328"/>
    </source>
</evidence>
<proteinExistence type="predicted"/>
<keyword evidence="7" id="KW-0486">Methionine biosynthesis</keyword>
<keyword evidence="3" id="KW-0658">Purine biosynthesis</keyword>
<dbReference type="InterPro" id="IPR020631">
    <property type="entry name" value="THF_DH/CycHdrlase_NAD-bd_dom"/>
</dbReference>
<organism evidence="11 12">
    <name type="scientific">Candidatus Kaiserbacteria bacterium RIFCSPHIGHO2_02_FULL_54_11b</name>
    <dbReference type="NCBI Taxonomy" id="1798494"/>
    <lineage>
        <taxon>Bacteria</taxon>
        <taxon>Candidatus Kaiseribacteriota</taxon>
    </lineage>
</organism>
<gene>
    <name evidence="11" type="ORF">A3C18_02340</name>
</gene>
<keyword evidence="2" id="KW-0554">One-carbon metabolism</keyword>
<evidence type="ECO:0000256" key="4">
    <source>
        <dbReference type="ARBA" id="ARBA00022801"/>
    </source>
</evidence>
<keyword evidence="7" id="KW-0028">Amino-acid biosynthesis</keyword>
<dbReference type="InterPro" id="IPR020630">
    <property type="entry name" value="THF_DH/CycHdrlase_cat_dom"/>
</dbReference>
<dbReference type="GO" id="GO:0035999">
    <property type="term" value="P:tetrahydrofolate interconversion"/>
    <property type="evidence" value="ECO:0007669"/>
    <property type="project" value="TreeGrafter"/>
</dbReference>
<feature type="domain" description="Tetrahydrofolate dehydrogenase/cyclohydrolase NAD(P)-binding" evidence="10">
    <location>
        <begin position="130"/>
        <end position="265"/>
    </location>
</feature>
<dbReference type="InterPro" id="IPR000672">
    <property type="entry name" value="THF_DH/CycHdrlase"/>
</dbReference>
<dbReference type="GO" id="GO:0006164">
    <property type="term" value="P:purine nucleotide biosynthetic process"/>
    <property type="evidence" value="ECO:0007669"/>
    <property type="project" value="UniProtKB-KW"/>
</dbReference>
<evidence type="ECO:0000256" key="1">
    <source>
        <dbReference type="ARBA" id="ARBA00004777"/>
    </source>
</evidence>
<comment type="pathway">
    <text evidence="1">One-carbon metabolism; tetrahydrofolate interconversion.</text>
</comment>
<accession>A0A1F6DS75</accession>
<keyword evidence="6" id="KW-0560">Oxidoreductase</keyword>
<keyword evidence="8" id="KW-0511">Multifunctional enzyme</keyword>
<dbReference type="Gene3D" id="3.40.50.10860">
    <property type="entry name" value="Leucine Dehydrogenase, chain A, domain 1"/>
    <property type="match status" value="1"/>
</dbReference>
<dbReference type="Pfam" id="PF00763">
    <property type="entry name" value="THF_DHG_CYH"/>
    <property type="match status" value="1"/>
</dbReference>
<dbReference type="SUPFAM" id="SSF51735">
    <property type="entry name" value="NAD(P)-binding Rossmann-fold domains"/>
    <property type="match status" value="1"/>
</dbReference>
<protein>
    <recommendedName>
        <fullName evidence="13">Methenyltetrahydrofolate cyclohydrolase</fullName>
    </recommendedName>
</protein>
<reference evidence="11 12" key="1">
    <citation type="journal article" date="2016" name="Nat. Commun.">
        <title>Thousands of microbial genomes shed light on interconnected biogeochemical processes in an aquifer system.</title>
        <authorList>
            <person name="Anantharaman K."/>
            <person name="Brown C.T."/>
            <person name="Hug L.A."/>
            <person name="Sharon I."/>
            <person name="Castelle C.J."/>
            <person name="Probst A.J."/>
            <person name="Thomas B.C."/>
            <person name="Singh A."/>
            <person name="Wilkins M.J."/>
            <person name="Karaoz U."/>
            <person name="Brodie E.L."/>
            <person name="Williams K.H."/>
            <person name="Hubbard S.S."/>
            <person name="Banfield J.F."/>
        </authorList>
    </citation>
    <scope>NUCLEOTIDE SEQUENCE [LARGE SCALE GENOMIC DNA]</scope>
</reference>
<evidence type="ECO:0000259" key="9">
    <source>
        <dbReference type="Pfam" id="PF00763"/>
    </source>
</evidence>
<dbReference type="STRING" id="1798494.A3C18_02340"/>
<evidence type="ECO:0000313" key="11">
    <source>
        <dbReference type="EMBL" id="OGG64167.1"/>
    </source>
</evidence>
<dbReference type="Pfam" id="PF02882">
    <property type="entry name" value="THF_DHG_CYH_C"/>
    <property type="match status" value="1"/>
</dbReference>
<dbReference type="InterPro" id="IPR046346">
    <property type="entry name" value="Aminoacid_DH-like_N_sf"/>
</dbReference>
<evidence type="ECO:0000256" key="7">
    <source>
        <dbReference type="ARBA" id="ARBA00023167"/>
    </source>
</evidence>
<evidence type="ECO:0000259" key="10">
    <source>
        <dbReference type="Pfam" id="PF02882"/>
    </source>
</evidence>
<evidence type="ECO:0000256" key="3">
    <source>
        <dbReference type="ARBA" id="ARBA00022755"/>
    </source>
</evidence>
<dbReference type="Proteomes" id="UP000178328">
    <property type="component" value="Unassembled WGS sequence"/>
</dbReference>
<evidence type="ECO:0000256" key="6">
    <source>
        <dbReference type="ARBA" id="ARBA00023002"/>
    </source>
</evidence>
<dbReference type="PRINTS" id="PR00085">
    <property type="entry name" value="THFDHDRGNASE"/>
</dbReference>
<evidence type="ECO:0008006" key="13">
    <source>
        <dbReference type="Google" id="ProtNLM"/>
    </source>
</evidence>
<evidence type="ECO:0000256" key="2">
    <source>
        <dbReference type="ARBA" id="ARBA00022563"/>
    </source>
</evidence>
<dbReference type="GO" id="GO:0005829">
    <property type="term" value="C:cytosol"/>
    <property type="evidence" value="ECO:0007669"/>
    <property type="project" value="TreeGrafter"/>
</dbReference>
<sequence>MIIDGKAIAESIYTELAPKFASLGKKVRLGILVVGANPVIESFVSIKTRAAKGLGVEMVRINVSEHSDAGKVLQAIERLVQTTDAVIVQLPLPQGINTNEMLSAVPNEKDVDALNPAISESQRIVHAPVALAVVEILKRSNIEIAGARTVVVGAGRLVGAPSAWLLKKLGANVSMFTLEEGSIEDLKDADIVISGAGNPGFIKPEHLKEGVALIDAGTSELNKKITGDADSACAEKASVFTPVPGGVGPVAVAMIFRNLFDLVEKRG</sequence>
<keyword evidence="5" id="KW-0521">NADP</keyword>
<dbReference type="SUPFAM" id="SSF53223">
    <property type="entry name" value="Aminoacid dehydrogenase-like, N-terminal domain"/>
    <property type="match status" value="1"/>
</dbReference>
<dbReference type="GO" id="GO:0009086">
    <property type="term" value="P:methionine biosynthetic process"/>
    <property type="evidence" value="ECO:0007669"/>
    <property type="project" value="UniProtKB-KW"/>
</dbReference>
<dbReference type="PANTHER" id="PTHR48099:SF5">
    <property type="entry name" value="C-1-TETRAHYDROFOLATE SYNTHASE, CYTOPLASMIC"/>
    <property type="match status" value="1"/>
</dbReference>
<evidence type="ECO:0000256" key="5">
    <source>
        <dbReference type="ARBA" id="ARBA00022857"/>
    </source>
</evidence>
<dbReference type="PANTHER" id="PTHR48099">
    <property type="entry name" value="C-1-TETRAHYDROFOLATE SYNTHASE, CYTOPLASMIC-RELATED"/>
    <property type="match status" value="1"/>
</dbReference>